<proteinExistence type="predicted"/>
<gene>
    <name evidence="2" type="ORF">BC739_003693</name>
</gene>
<reference evidence="2 3" key="1">
    <citation type="submission" date="2020-08" db="EMBL/GenBank/DDBJ databases">
        <title>Genomic Encyclopedia of Archaeal and Bacterial Type Strains, Phase II (KMG-II): from individual species to whole genera.</title>
        <authorList>
            <person name="Goeker M."/>
        </authorList>
    </citation>
    <scope>NUCLEOTIDE SEQUENCE [LARGE SCALE GENOMIC DNA]</scope>
    <source>
        <strain evidence="2 3">DSM 43850</strain>
    </source>
</reference>
<dbReference type="RefSeq" id="WP_182837790.1">
    <property type="nucleotide sequence ID" value="NZ_BAAABQ010000009.1"/>
</dbReference>
<comment type="caution">
    <text evidence="2">The sequence shown here is derived from an EMBL/GenBank/DDBJ whole genome shotgun (WGS) entry which is preliminary data.</text>
</comment>
<organism evidence="2 3">
    <name type="scientific">Kutzneria viridogrisea</name>
    <dbReference type="NCBI Taxonomy" id="47990"/>
    <lineage>
        <taxon>Bacteria</taxon>
        <taxon>Bacillati</taxon>
        <taxon>Actinomycetota</taxon>
        <taxon>Actinomycetes</taxon>
        <taxon>Pseudonocardiales</taxon>
        <taxon>Pseudonocardiaceae</taxon>
        <taxon>Kutzneria</taxon>
    </lineage>
</organism>
<sequence>MGKWFAVLVALALCAPSTATASARPACSFTFPAHGVSAVCDLPSYQVVAACVNDQGQWSALGTRATSGRRSTASCGRGKVVDYTVQVPTRTAALPPGCAREERFGVPDGEGVRAYCEGNYRVVAHCTSLLSDYWVRGTVTGPGRGPSEAVCHASLLSDYYVEIV</sequence>
<accession>A0ABR6BHY7</accession>
<evidence type="ECO:0000313" key="3">
    <source>
        <dbReference type="Proteomes" id="UP000517916"/>
    </source>
</evidence>
<keyword evidence="3" id="KW-1185">Reference proteome</keyword>
<keyword evidence="1" id="KW-0732">Signal</keyword>
<dbReference type="Proteomes" id="UP000517916">
    <property type="component" value="Unassembled WGS sequence"/>
</dbReference>
<protein>
    <recommendedName>
        <fullName evidence="4">Secreted protein</fullName>
    </recommendedName>
</protein>
<evidence type="ECO:0000256" key="1">
    <source>
        <dbReference type="SAM" id="SignalP"/>
    </source>
</evidence>
<evidence type="ECO:0008006" key="4">
    <source>
        <dbReference type="Google" id="ProtNLM"/>
    </source>
</evidence>
<dbReference type="EMBL" id="JACJID010000002">
    <property type="protein sequence ID" value="MBA8926494.1"/>
    <property type="molecule type" value="Genomic_DNA"/>
</dbReference>
<evidence type="ECO:0000313" key="2">
    <source>
        <dbReference type="EMBL" id="MBA8926494.1"/>
    </source>
</evidence>
<feature type="chain" id="PRO_5047012403" description="Secreted protein" evidence="1">
    <location>
        <begin position="22"/>
        <end position="164"/>
    </location>
</feature>
<name>A0ABR6BHY7_9PSEU</name>
<feature type="signal peptide" evidence="1">
    <location>
        <begin position="1"/>
        <end position="21"/>
    </location>
</feature>